<dbReference type="Gene3D" id="3.10.450.50">
    <property type="match status" value="1"/>
</dbReference>
<dbReference type="EMBL" id="FNDK01000021">
    <property type="protein sequence ID" value="SDI09699.1"/>
    <property type="molecule type" value="Genomic_DNA"/>
</dbReference>
<evidence type="ECO:0000259" key="1">
    <source>
        <dbReference type="Pfam" id="PF13577"/>
    </source>
</evidence>
<dbReference type="InterPro" id="IPR037401">
    <property type="entry name" value="SnoaL-like"/>
</dbReference>
<dbReference type="STRING" id="568899.SAMN05192534_12131"/>
<name>A0A1G8HSU8_9BACI</name>
<dbReference type="CDD" id="cd00531">
    <property type="entry name" value="NTF2_like"/>
    <property type="match status" value="1"/>
</dbReference>
<evidence type="ECO:0000313" key="2">
    <source>
        <dbReference type="EMBL" id="SDI09699.1"/>
    </source>
</evidence>
<dbReference type="Pfam" id="PF13577">
    <property type="entry name" value="SnoaL_4"/>
    <property type="match status" value="1"/>
</dbReference>
<organism evidence="2 3">
    <name type="scientific">Alteribacillus persepolensis</name>
    <dbReference type="NCBI Taxonomy" id="568899"/>
    <lineage>
        <taxon>Bacteria</taxon>
        <taxon>Bacillati</taxon>
        <taxon>Bacillota</taxon>
        <taxon>Bacilli</taxon>
        <taxon>Bacillales</taxon>
        <taxon>Bacillaceae</taxon>
        <taxon>Alteribacillus</taxon>
    </lineage>
</organism>
<evidence type="ECO:0000313" key="3">
    <source>
        <dbReference type="Proteomes" id="UP000199163"/>
    </source>
</evidence>
<dbReference type="Proteomes" id="UP000199163">
    <property type="component" value="Unassembled WGS sequence"/>
</dbReference>
<dbReference type="AlphaFoldDB" id="A0A1G8HSU8"/>
<protein>
    <submittedName>
        <fullName evidence="2">SnoaL-like domain-containing protein</fullName>
    </submittedName>
</protein>
<dbReference type="OrthoDB" id="7605094at2"/>
<dbReference type="InterPro" id="IPR032710">
    <property type="entry name" value="NTF2-like_dom_sf"/>
</dbReference>
<proteinExistence type="predicted"/>
<dbReference type="SUPFAM" id="SSF54427">
    <property type="entry name" value="NTF2-like"/>
    <property type="match status" value="1"/>
</dbReference>
<accession>A0A1G8HSU8</accession>
<sequence>MSTVSNLTLEQRIAALEAREEIKEVIANYNHGVDKKDEELFLDVWEEDAVWDIGDPWGYCSNKKEILEKTKAIWEGLPETHHHATNHVINVDIEKGTATAVADVEATATNAVGIPLLISATYWDDLSNHTGKWRLKKRKVKIYYMTPVLEPWSNDPKTRINPKMD</sequence>
<feature type="domain" description="SnoaL-like" evidence="1">
    <location>
        <begin position="15"/>
        <end position="139"/>
    </location>
</feature>
<keyword evidence="3" id="KW-1185">Reference proteome</keyword>
<reference evidence="2 3" key="1">
    <citation type="submission" date="2016-10" db="EMBL/GenBank/DDBJ databases">
        <authorList>
            <person name="de Groot N.N."/>
        </authorList>
    </citation>
    <scope>NUCLEOTIDE SEQUENCE [LARGE SCALE GENOMIC DNA]</scope>
    <source>
        <strain evidence="2 3">DSM 21632</strain>
    </source>
</reference>
<dbReference type="RefSeq" id="WP_091275326.1">
    <property type="nucleotide sequence ID" value="NZ_FNDK01000021.1"/>
</dbReference>
<gene>
    <name evidence="2" type="ORF">SAMN05192534_12131</name>
</gene>